<organism evidence="3 4">
    <name type="scientific">Meloidogyne hapla</name>
    <name type="common">Root-knot nematode worm</name>
    <dbReference type="NCBI Taxonomy" id="6305"/>
    <lineage>
        <taxon>Eukaryota</taxon>
        <taxon>Metazoa</taxon>
        <taxon>Ecdysozoa</taxon>
        <taxon>Nematoda</taxon>
        <taxon>Chromadorea</taxon>
        <taxon>Rhabditida</taxon>
        <taxon>Tylenchina</taxon>
        <taxon>Tylenchomorpha</taxon>
        <taxon>Tylenchoidea</taxon>
        <taxon>Meloidogynidae</taxon>
        <taxon>Meloidogyninae</taxon>
        <taxon>Meloidogyne</taxon>
    </lineage>
</organism>
<keyword evidence="2" id="KW-0732">Signal</keyword>
<reference evidence="4" key="1">
    <citation type="submission" date="2016-11" db="UniProtKB">
        <authorList>
            <consortium name="WormBaseParasite"/>
        </authorList>
    </citation>
    <scope>IDENTIFICATION</scope>
</reference>
<evidence type="ECO:0000256" key="2">
    <source>
        <dbReference type="SAM" id="SignalP"/>
    </source>
</evidence>
<evidence type="ECO:0000313" key="3">
    <source>
        <dbReference type="Proteomes" id="UP000095281"/>
    </source>
</evidence>
<evidence type="ECO:0000313" key="4">
    <source>
        <dbReference type="WBParaSite" id="MhA1_Contig107.frz3.gene43"/>
    </source>
</evidence>
<accession>A0A1I8AZ47</accession>
<protein>
    <submittedName>
        <fullName evidence="4">Secreted protein</fullName>
    </submittedName>
</protein>
<evidence type="ECO:0000256" key="1">
    <source>
        <dbReference type="SAM" id="MobiDB-lite"/>
    </source>
</evidence>
<name>A0A1I8AZ47_MELHA</name>
<dbReference type="Proteomes" id="UP000095281">
    <property type="component" value="Unplaced"/>
</dbReference>
<feature type="region of interest" description="Disordered" evidence="1">
    <location>
        <begin position="55"/>
        <end position="76"/>
    </location>
</feature>
<proteinExistence type="predicted"/>
<sequence length="99" mass="10464">MDGQVVELHVLLIAFGGFLLTTVHCSSAGGTGRPRRVSLAGAVDADELRKCISEGAGTKPKVLDPPGSGEDDDEDDALLTEEQTSIAPLELLEKQLFML</sequence>
<dbReference type="AlphaFoldDB" id="A0A1I8AZ47"/>
<dbReference type="WBParaSite" id="MhA1_Contig107.frz3.gene43">
    <property type="protein sequence ID" value="MhA1_Contig107.frz3.gene43"/>
    <property type="gene ID" value="MhA1_Contig107.frz3.gene43"/>
</dbReference>
<feature type="signal peptide" evidence="2">
    <location>
        <begin position="1"/>
        <end position="28"/>
    </location>
</feature>
<feature type="chain" id="PRO_5009315271" evidence="2">
    <location>
        <begin position="29"/>
        <end position="99"/>
    </location>
</feature>
<keyword evidence="3" id="KW-1185">Reference proteome</keyword>